<dbReference type="AlphaFoldDB" id="A0AAU7BQJ6"/>
<dbReference type="Gene3D" id="3.90.550.10">
    <property type="entry name" value="Spore Coat Polysaccharide Biosynthesis Protein SpsA, Chain A"/>
    <property type="match status" value="1"/>
</dbReference>
<evidence type="ECO:0000313" key="2">
    <source>
        <dbReference type="EMBL" id="XBG60209.1"/>
    </source>
</evidence>
<gene>
    <name evidence="2" type="ORF">ABGB03_10115</name>
</gene>
<name>A0AAU7BQJ6_9FLAO</name>
<dbReference type="InterPro" id="IPR029044">
    <property type="entry name" value="Nucleotide-diphossugar_trans"/>
</dbReference>
<organism evidence="2">
    <name type="scientific">Pontimicrobium sp. SW4</name>
    <dbReference type="NCBI Taxonomy" id="3153519"/>
    <lineage>
        <taxon>Bacteria</taxon>
        <taxon>Pseudomonadati</taxon>
        <taxon>Bacteroidota</taxon>
        <taxon>Flavobacteriia</taxon>
        <taxon>Flavobacteriales</taxon>
        <taxon>Flavobacteriaceae</taxon>
        <taxon>Pontimicrobium</taxon>
    </lineage>
</organism>
<dbReference type="SUPFAM" id="SSF53448">
    <property type="entry name" value="Nucleotide-diphospho-sugar transferases"/>
    <property type="match status" value="1"/>
</dbReference>
<dbReference type="EMBL" id="CP157199">
    <property type="protein sequence ID" value="XBG60209.1"/>
    <property type="molecule type" value="Genomic_DNA"/>
</dbReference>
<dbReference type="RefSeq" id="WP_347922394.1">
    <property type="nucleotide sequence ID" value="NZ_CP157199.1"/>
</dbReference>
<sequence length="297" mass="33878">MISVLIPVYNYNIAELVNELHKQLVASNIDFEIICLDDKSNQYIIDLNLSIGSLSNTIYKLSDKNNGIAVNREILVNTAIYDWIILIDADVELIDDNYISNYLQAIKNGHEVVFGGISYKSTQPDTNSILRWKYGKQCEELEANKRNSHPYKVTSAANLCIKKDVYKQFGLGDIGNSYGMDIFFGPQLKLNKVPVIHIDNSVYHLGLESSSKYLGKVKFAVSTLLKLHCNNKVKEHENDLLKTFLLMKKTGLNYICSGLYKVLNSGIKKQLLSKKPKITLLQLYKILYMCYYDLNKR</sequence>
<reference evidence="2" key="1">
    <citation type="submission" date="2024-05" db="EMBL/GenBank/DDBJ databases">
        <title>Pontimicrobium maritimus sp. nov., isolated form sea water.</title>
        <authorList>
            <person name="Muhammad N."/>
            <person name="Vuong T.Q."/>
            <person name="Han H.L."/>
            <person name="Kim S.-G."/>
        </authorList>
    </citation>
    <scope>NUCLEOTIDE SEQUENCE</scope>
    <source>
        <strain evidence="2">SW4</strain>
    </source>
</reference>
<dbReference type="InterPro" id="IPR001173">
    <property type="entry name" value="Glyco_trans_2-like"/>
</dbReference>
<proteinExistence type="predicted"/>
<accession>A0AAU7BQJ6</accession>
<protein>
    <submittedName>
        <fullName evidence="2">Glycosyltransferase family 2 protein</fullName>
    </submittedName>
</protein>
<dbReference type="Pfam" id="PF00535">
    <property type="entry name" value="Glycos_transf_2"/>
    <property type="match status" value="1"/>
</dbReference>
<evidence type="ECO:0000259" key="1">
    <source>
        <dbReference type="Pfam" id="PF00535"/>
    </source>
</evidence>
<feature type="domain" description="Glycosyltransferase 2-like" evidence="1">
    <location>
        <begin position="3"/>
        <end position="137"/>
    </location>
</feature>